<feature type="region of interest" description="Disordered" evidence="1">
    <location>
        <begin position="188"/>
        <end position="268"/>
    </location>
</feature>
<keyword evidence="2" id="KW-0812">Transmembrane</keyword>
<keyword evidence="4" id="KW-1185">Reference proteome</keyword>
<name>A0ABS6WHV5_9BIFI</name>
<feature type="region of interest" description="Disordered" evidence="1">
    <location>
        <begin position="1"/>
        <end position="119"/>
    </location>
</feature>
<feature type="transmembrane region" description="Helical" evidence="2">
    <location>
        <begin position="159"/>
        <end position="182"/>
    </location>
</feature>
<proteinExistence type="predicted"/>
<feature type="compositionally biased region" description="Low complexity" evidence="1">
    <location>
        <begin position="191"/>
        <end position="201"/>
    </location>
</feature>
<evidence type="ECO:0000313" key="4">
    <source>
        <dbReference type="Proteomes" id="UP000700815"/>
    </source>
</evidence>
<evidence type="ECO:0000256" key="2">
    <source>
        <dbReference type="SAM" id="Phobius"/>
    </source>
</evidence>
<evidence type="ECO:0000256" key="1">
    <source>
        <dbReference type="SAM" id="MobiDB-lite"/>
    </source>
</evidence>
<keyword evidence="2" id="KW-1133">Transmembrane helix</keyword>
<feature type="compositionally biased region" description="Low complexity" evidence="1">
    <location>
        <begin position="229"/>
        <end position="268"/>
    </location>
</feature>
<feature type="compositionally biased region" description="Low complexity" evidence="1">
    <location>
        <begin position="81"/>
        <end position="116"/>
    </location>
</feature>
<protein>
    <recommendedName>
        <fullName evidence="5">Ethanolamine utilization protein EutL</fullName>
    </recommendedName>
</protein>
<reference evidence="3 4" key="1">
    <citation type="submission" date="2021-05" db="EMBL/GenBank/DDBJ databases">
        <title>Phylogenetic classification of ten novel species belonging to the genus Bifidobacterium comprising B. colchicus sp. nov., B. abeli sp. nov., B. bicoloris sp. nov., B. guerezis sp. nov., B. rosaliae sp. nov., B. santillanensis sp. nov., B. argentati sp. nov., B. amazzoni sp. nov., B. pluviali sp. nov., and B. pinnaculum sp. nov.</title>
        <authorList>
            <person name="Lugli G.A."/>
            <person name="Ruiz Garcia L."/>
            <person name="Margolles A."/>
            <person name="Ventura M."/>
        </authorList>
    </citation>
    <scope>NUCLEOTIDE SEQUENCE [LARGE SCALE GENOMIC DNA]</scope>
    <source>
        <strain evidence="3 4">82T10</strain>
    </source>
</reference>
<organism evidence="3 4">
    <name type="scientific">Bifidobacterium miconis</name>
    <dbReference type="NCBI Taxonomy" id="2834435"/>
    <lineage>
        <taxon>Bacteria</taxon>
        <taxon>Bacillati</taxon>
        <taxon>Actinomycetota</taxon>
        <taxon>Actinomycetes</taxon>
        <taxon>Bifidobacteriales</taxon>
        <taxon>Bifidobacteriaceae</taxon>
        <taxon>Bifidobacterium</taxon>
    </lineage>
</organism>
<accession>A0ABS6WHV5</accession>
<feature type="compositionally biased region" description="Polar residues" evidence="1">
    <location>
        <begin position="41"/>
        <end position="55"/>
    </location>
</feature>
<feature type="compositionally biased region" description="Polar residues" evidence="1">
    <location>
        <begin position="1"/>
        <end position="19"/>
    </location>
</feature>
<dbReference type="EMBL" id="JAHBBH010000056">
    <property type="protein sequence ID" value="MBW3093626.1"/>
    <property type="molecule type" value="Genomic_DNA"/>
</dbReference>
<comment type="caution">
    <text evidence="3">The sequence shown here is derived from an EMBL/GenBank/DDBJ whole genome shotgun (WGS) entry which is preliminary data.</text>
</comment>
<gene>
    <name evidence="3" type="ORF">KIH79_11980</name>
</gene>
<feature type="compositionally biased region" description="Low complexity" evidence="1">
    <location>
        <begin position="58"/>
        <end position="72"/>
    </location>
</feature>
<evidence type="ECO:0000313" key="3">
    <source>
        <dbReference type="EMBL" id="MBW3093626.1"/>
    </source>
</evidence>
<evidence type="ECO:0008006" key="5">
    <source>
        <dbReference type="Google" id="ProtNLM"/>
    </source>
</evidence>
<feature type="compositionally biased region" description="Gly residues" evidence="1">
    <location>
        <begin position="202"/>
        <end position="224"/>
    </location>
</feature>
<keyword evidence="2" id="KW-0472">Membrane</keyword>
<dbReference type="Proteomes" id="UP000700815">
    <property type="component" value="Unassembled WGS sequence"/>
</dbReference>
<dbReference type="RefSeq" id="WP_219059591.1">
    <property type="nucleotide sequence ID" value="NZ_JAHBBH010000056.1"/>
</dbReference>
<sequence>MSNSTFNPNSNNGTDQTTADTDRTVPLAANRTDAADDAQPTYRTYHNATPTTSGFAFTGTANETDATATGNGTNSGGEQHAAPAEGQQYAAQGYPQQPYGQYPPQYGQPYGQNAPGAWQQPPMWTAQNTANNGVPGVPGVTGVAGAAGVPQGKKALAKAWGIVAAVSLVCGLIGGGIGAFAVTELVGDRGGSSSQQMNMQMPGGGMGGQSGNGQSGNGMGGGIPGSANGQSGSSDGQSSDGQSDSSGSGSSSDSSSYYGSSSDDLIES</sequence>